<evidence type="ECO:0000313" key="7">
    <source>
        <dbReference type="EMBL" id="KAG9064677.1"/>
    </source>
</evidence>
<evidence type="ECO:0000256" key="4">
    <source>
        <dbReference type="SAM" id="MobiDB-lite"/>
    </source>
</evidence>
<feature type="repeat" description="WD" evidence="3">
    <location>
        <begin position="1398"/>
        <end position="1439"/>
    </location>
</feature>
<dbReference type="OrthoDB" id="538223at2759"/>
<reference evidence="7" key="1">
    <citation type="submission" date="2021-06" db="EMBL/GenBank/DDBJ databases">
        <title>Genome Sequence of Mortierella hyaline Strain SCG-10, a Cold-Adapted, Nitrate-Reducing Fungus Isolated from Soil in Minnesota, USA.</title>
        <authorList>
            <person name="Aldossari N."/>
        </authorList>
    </citation>
    <scope>NUCLEOTIDE SEQUENCE</scope>
    <source>
        <strain evidence="7">SCG-10</strain>
    </source>
</reference>
<protein>
    <recommendedName>
        <fullName evidence="9">WD40 repeat-like protein</fullName>
    </recommendedName>
</protein>
<evidence type="ECO:0000256" key="3">
    <source>
        <dbReference type="PROSITE-ProRule" id="PRU00221"/>
    </source>
</evidence>
<dbReference type="PROSITE" id="PS50294">
    <property type="entry name" value="WD_REPEATS_REGION"/>
    <property type="match status" value="9"/>
</dbReference>
<dbReference type="InterPro" id="IPR015943">
    <property type="entry name" value="WD40/YVTN_repeat-like_dom_sf"/>
</dbReference>
<dbReference type="InterPro" id="IPR025662">
    <property type="entry name" value="Sigma_54_int_dom_ATP-bd_1"/>
</dbReference>
<dbReference type="EMBL" id="JAHRHY010000013">
    <property type="protein sequence ID" value="KAG9064677.1"/>
    <property type="molecule type" value="Genomic_DNA"/>
</dbReference>
<feature type="region of interest" description="Disordered" evidence="4">
    <location>
        <begin position="108"/>
        <end position="145"/>
    </location>
</feature>
<gene>
    <name evidence="7" type="ORF">KI688_002935</name>
</gene>
<evidence type="ECO:0008006" key="9">
    <source>
        <dbReference type="Google" id="ProtNLM"/>
    </source>
</evidence>
<dbReference type="InterPro" id="IPR016024">
    <property type="entry name" value="ARM-type_fold"/>
</dbReference>
<dbReference type="Proteomes" id="UP000707451">
    <property type="component" value="Unassembled WGS sequence"/>
</dbReference>
<evidence type="ECO:0000256" key="1">
    <source>
        <dbReference type="ARBA" id="ARBA00022574"/>
    </source>
</evidence>
<dbReference type="InterPro" id="IPR027417">
    <property type="entry name" value="P-loop_NTPase"/>
</dbReference>
<dbReference type="Pfam" id="PF23948">
    <property type="entry name" value="ARM_5"/>
    <property type="match status" value="1"/>
</dbReference>
<name>A0A9P8BT72_9FUNG</name>
<evidence type="ECO:0000313" key="8">
    <source>
        <dbReference type="Proteomes" id="UP000707451"/>
    </source>
</evidence>
<dbReference type="SUPFAM" id="SSF50998">
    <property type="entry name" value="Quinoprotein alcohol dehydrogenase-like"/>
    <property type="match status" value="1"/>
</dbReference>
<dbReference type="InterPro" id="IPR056251">
    <property type="entry name" value="Arm_rpt_dom"/>
</dbReference>
<feature type="repeat" description="WD" evidence="3">
    <location>
        <begin position="1440"/>
        <end position="1481"/>
    </location>
</feature>
<dbReference type="InterPro" id="IPR001680">
    <property type="entry name" value="WD40_rpt"/>
</dbReference>
<comment type="caution">
    <text evidence="7">The sequence shown here is derived from an EMBL/GenBank/DDBJ whole genome shotgun (WGS) entry which is preliminary data.</text>
</comment>
<evidence type="ECO:0000259" key="5">
    <source>
        <dbReference type="Pfam" id="PF05729"/>
    </source>
</evidence>
<dbReference type="Pfam" id="PF00805">
    <property type="entry name" value="Pentapeptide"/>
    <property type="match status" value="1"/>
</dbReference>
<feature type="repeat" description="WD" evidence="3">
    <location>
        <begin position="1228"/>
        <end position="1270"/>
    </location>
</feature>
<feature type="repeat" description="WD" evidence="3">
    <location>
        <begin position="1616"/>
        <end position="1657"/>
    </location>
</feature>
<dbReference type="SMART" id="SM00320">
    <property type="entry name" value="WD40"/>
    <property type="match status" value="14"/>
</dbReference>
<dbReference type="InterPro" id="IPR020472">
    <property type="entry name" value="WD40_PAC1"/>
</dbReference>
<dbReference type="Gene3D" id="2.160.20.80">
    <property type="entry name" value="E3 ubiquitin-protein ligase SopA"/>
    <property type="match status" value="1"/>
</dbReference>
<feature type="repeat" description="WD" evidence="3">
    <location>
        <begin position="1313"/>
        <end position="1349"/>
    </location>
</feature>
<feature type="repeat" description="WD" evidence="3">
    <location>
        <begin position="1700"/>
        <end position="1735"/>
    </location>
</feature>
<accession>A0A9P8BT72</accession>
<feature type="repeat" description="WD" evidence="3">
    <location>
        <begin position="1484"/>
        <end position="1520"/>
    </location>
</feature>
<dbReference type="PROSITE" id="PS50082">
    <property type="entry name" value="WD_REPEATS_2"/>
    <property type="match status" value="9"/>
</dbReference>
<dbReference type="PROSITE" id="PS00678">
    <property type="entry name" value="WD_REPEATS_1"/>
    <property type="match status" value="3"/>
</dbReference>
<evidence type="ECO:0000259" key="6">
    <source>
        <dbReference type="Pfam" id="PF23948"/>
    </source>
</evidence>
<dbReference type="InterPro" id="IPR011047">
    <property type="entry name" value="Quinoprotein_ADH-like_sf"/>
</dbReference>
<dbReference type="InterPro" id="IPR036322">
    <property type="entry name" value="WD40_repeat_dom_sf"/>
</dbReference>
<dbReference type="Gene3D" id="3.40.50.300">
    <property type="entry name" value="P-loop containing nucleotide triphosphate hydrolases"/>
    <property type="match status" value="1"/>
</dbReference>
<feature type="repeat" description="WD" evidence="3">
    <location>
        <begin position="1271"/>
        <end position="1312"/>
    </location>
</feature>
<dbReference type="SUPFAM" id="SSF52540">
    <property type="entry name" value="P-loop containing nucleoside triphosphate hydrolases"/>
    <property type="match status" value="1"/>
</dbReference>
<feature type="repeat" description="WD" evidence="3">
    <location>
        <begin position="1570"/>
        <end position="1602"/>
    </location>
</feature>
<dbReference type="Pfam" id="PF00400">
    <property type="entry name" value="WD40"/>
    <property type="match status" value="10"/>
</dbReference>
<dbReference type="Pfam" id="PF05729">
    <property type="entry name" value="NACHT"/>
    <property type="match status" value="1"/>
</dbReference>
<feature type="domain" description="Arm-like repeat" evidence="6">
    <location>
        <begin position="241"/>
        <end position="588"/>
    </location>
</feature>
<organism evidence="7 8">
    <name type="scientific">Linnemannia hyalina</name>
    <dbReference type="NCBI Taxonomy" id="64524"/>
    <lineage>
        <taxon>Eukaryota</taxon>
        <taxon>Fungi</taxon>
        <taxon>Fungi incertae sedis</taxon>
        <taxon>Mucoromycota</taxon>
        <taxon>Mortierellomycotina</taxon>
        <taxon>Mortierellomycetes</taxon>
        <taxon>Mortierellales</taxon>
        <taxon>Mortierellaceae</taxon>
        <taxon>Linnemannia</taxon>
    </lineage>
</organism>
<dbReference type="SUPFAM" id="SSF48371">
    <property type="entry name" value="ARM repeat"/>
    <property type="match status" value="1"/>
</dbReference>
<dbReference type="InterPro" id="IPR019775">
    <property type="entry name" value="WD40_repeat_CS"/>
</dbReference>
<dbReference type="PRINTS" id="PR00320">
    <property type="entry name" value="GPROTEINBRPT"/>
</dbReference>
<keyword evidence="2" id="KW-0677">Repeat</keyword>
<evidence type="ECO:0000256" key="2">
    <source>
        <dbReference type="ARBA" id="ARBA00022737"/>
    </source>
</evidence>
<keyword evidence="8" id="KW-1185">Reference proteome</keyword>
<dbReference type="Gene3D" id="2.130.10.10">
    <property type="entry name" value="YVTN repeat-like/Quinoprotein amine dehydrogenase"/>
    <property type="match status" value="4"/>
</dbReference>
<proteinExistence type="predicted"/>
<dbReference type="CDD" id="cd00200">
    <property type="entry name" value="WD40"/>
    <property type="match status" value="2"/>
</dbReference>
<dbReference type="SUPFAM" id="SSF50978">
    <property type="entry name" value="WD40 repeat-like"/>
    <property type="match status" value="1"/>
</dbReference>
<dbReference type="PANTHER" id="PTHR19879:SF9">
    <property type="entry name" value="TRANSCRIPTION INITIATION FACTOR TFIID SUBUNIT 5"/>
    <property type="match status" value="1"/>
</dbReference>
<dbReference type="PANTHER" id="PTHR19879">
    <property type="entry name" value="TRANSCRIPTION INITIATION FACTOR TFIID"/>
    <property type="match status" value="1"/>
</dbReference>
<dbReference type="SUPFAM" id="SSF141571">
    <property type="entry name" value="Pentapeptide repeat-like"/>
    <property type="match status" value="1"/>
</dbReference>
<dbReference type="InterPro" id="IPR007111">
    <property type="entry name" value="NACHT_NTPase"/>
</dbReference>
<keyword evidence="1 3" id="KW-0853">WD repeat</keyword>
<feature type="domain" description="NACHT" evidence="5">
    <location>
        <begin position="693"/>
        <end position="851"/>
    </location>
</feature>
<sequence length="1843" mass="203295">MVIQQQTCLTIDSLPSTEDSYSTEPASVFATIELSAKEALDPSSTTHGRSISNGVAAVFIGHGRLTPPPPPLHHCRCDPNSSCDSDHDPAPSLRIRKRDKVLKAIRYITRTHPKAPSGEPKKERRHFRFHSHDSDKSSRSSSRGLAVARQDIFPQNLSAPVADVAVPKPDGRIETTPQLALCSMLLTKHTVLVSVCEPSEKVVDGAEEPLQELPIDTDEGSLTNSDEGLSTNSAEEWLKAQDHVERDRINWLISKMVEGFVEDAVKDSTAVAEVVHLGPVLDRELYRKLLSCLISEFDQSLILDAELLQGLVQLLQCASPGYLVSDDLIKILSMLRSRLEKIHKQTTEHPYHLASAVARVLDVMAEHGVEDLDRVVEHEPLSKVLASLKDSSDPYLMYQASHAFQALQYVPNDESPLDALYRYSLEVADGIVKLSAITQFRLPEVMKGLGILLKTTKESYDFARSMYKTASAVLTNGQSVLEILGGGTGYGHQKLWYSAVCAARMFARQGQLAELNQLICQAPCRRDSLFQWGICQLLGEIAADSIWTTTTRQQSIDLLEELYKNDADWGRDECVLDWMVAILRQLSDSPDDAVKARALALLQDLNHDQSSVIQHPYPLRNGLAMPTSSPILTKVQDIPYLEYHLRQVQKKRLEDAQTVYIPPQAKASLQALDDDLFPLMEKVQEFLASERQVMLILGDSGSGKSTFNRHLELDLWTDYKIGGPIPLLINLPAIDRPEQDMIGKHLDMNNFSKAQIQEMKQHRQFILICDGYDESLQTANLHKTNLLNQPGQWTAKMVICCRSQYLSLSYHSRFKPLPVDRYNSNNVELFQEAAIVPFSKDQVKCYIEQFSQHPRTKLLFGDRPVWSAEEYLEKLIEIPNLMDLVKNPFLLALSLKALPGLADSNNDLSVVKVTRVGLYDKFAEQWLEINVQRLQDSKLSSEERATLDLLVDDGFIPRAISYLERLAASIFKEQDGNPVVQYSQLSDAGTWKEELFSQDPIVKHLREAGPLNRTGNQYRFIHRTVLEYFYSRVIYSPPKKNAETLSQDLGNNTFDAPQAPPLFDVNGPLFHKSLRKEPSVVQFLCDRTQQNPDFKQQLLEVLELSKTDPTASQAAANAIMILIKSGVLFNSADLRGIRVPDADLSDGQFDYAEFHGADLKDVNFTRSWLRCADFSKAQMDGVRFGELPYLSHAYSCAFSFNGSLLAVGLSNDGIAIYDVKTWTKLHSLEGQEQCVLGLAYSPNNSHQVVSGGSDGTVRLWDSVKNELLFAMDGHTGYVTAVAFSPSGENIASASSDQTVRIWSSLTGQLLFTLEGHTATVTGLAYSPTGQYIASGCSEGTTRLWNANTGAPGPVWSSDPVSPILCLAQSSDGQWIASGHKNGEILLRNARTGVIGATLVGHTYRVRGIAFSPNSQWIASASRDHTVRLWDVLAGTPVSVFSGHTADVTALTFSPDGFQIASASEDHTVRLWEVSSSGNSSDMQKRGHTGYVFGVAYSPDGTSIVSCSNDRTVRTWDASTGAAGSFFLRFASPIQVAVYSPSGQHIVTAGTDDNNITLWSSQTGAATGDVFTGHTEPVKNLVYSPCGRWVVSVSSDRTARLWDTTLNGIGTEPGYILASNQTELTAVAFSPSGTHFVIAGTDDIVELWDVQTRQIAAILQGCGALTYDVAFSPRGEQIAIGGSTETLVLWDGKSPTPDVELHGHTDRILCITYSPVSANGDQWIASGSLDRTVRLWRHKPSDEPNYWTCVSVVKDLAVSCRRIAWNPNPTAGAAPLEFVTGYQDGSVRAWRVMEEKDGKSFRVCLVWNSGVGQLVAVDLTMKGAIGLSNMNRHLLVQCGAVDSH</sequence>
<dbReference type="PROSITE" id="PS00675">
    <property type="entry name" value="SIGMA54_INTERACT_1"/>
    <property type="match status" value="1"/>
</dbReference>
<dbReference type="InterPro" id="IPR001646">
    <property type="entry name" value="5peptide_repeat"/>
</dbReference>